<keyword evidence="3" id="KW-1185">Reference proteome</keyword>
<keyword evidence="1" id="KW-0472">Membrane</keyword>
<reference evidence="3" key="1">
    <citation type="submission" date="2016-10" db="EMBL/GenBank/DDBJ databases">
        <authorList>
            <person name="Varghese N."/>
            <person name="Submissions S."/>
        </authorList>
    </citation>
    <scope>NUCLEOTIDE SEQUENCE [LARGE SCALE GENOMIC DNA]</scope>
    <source>
        <strain evidence="3">CGMCC 1.3703</strain>
    </source>
</reference>
<evidence type="ECO:0000313" key="2">
    <source>
        <dbReference type="EMBL" id="SDP20266.1"/>
    </source>
</evidence>
<evidence type="ECO:0008006" key="4">
    <source>
        <dbReference type="Google" id="ProtNLM"/>
    </source>
</evidence>
<dbReference type="RefSeq" id="WP_089653049.1">
    <property type="nucleotide sequence ID" value="NZ_FNIZ01000013.1"/>
</dbReference>
<dbReference type="OrthoDB" id="2428514at2"/>
<keyword evidence="1" id="KW-1133">Transmembrane helix</keyword>
<keyword evidence="1" id="KW-0812">Transmembrane</keyword>
<organism evidence="2 3">
    <name type="scientific">Halobacillus aidingensis</name>
    <dbReference type="NCBI Taxonomy" id="240303"/>
    <lineage>
        <taxon>Bacteria</taxon>
        <taxon>Bacillati</taxon>
        <taxon>Bacillota</taxon>
        <taxon>Bacilli</taxon>
        <taxon>Bacillales</taxon>
        <taxon>Bacillaceae</taxon>
        <taxon>Halobacillus</taxon>
    </lineage>
</organism>
<feature type="transmembrane region" description="Helical" evidence="1">
    <location>
        <begin position="83"/>
        <end position="103"/>
    </location>
</feature>
<gene>
    <name evidence="2" type="ORF">SAMN05421677_113112</name>
</gene>
<evidence type="ECO:0000313" key="3">
    <source>
        <dbReference type="Proteomes" id="UP000198860"/>
    </source>
</evidence>
<dbReference type="AlphaFoldDB" id="A0A1H0QU65"/>
<name>A0A1H0QU65_HALAD</name>
<protein>
    <recommendedName>
        <fullName evidence="4">DUF3899 domain-containing protein</fullName>
    </recommendedName>
</protein>
<feature type="transmembrane region" description="Helical" evidence="1">
    <location>
        <begin position="31"/>
        <end position="49"/>
    </location>
</feature>
<evidence type="ECO:0000256" key="1">
    <source>
        <dbReference type="SAM" id="Phobius"/>
    </source>
</evidence>
<dbReference type="Proteomes" id="UP000198860">
    <property type="component" value="Unassembled WGS sequence"/>
</dbReference>
<proteinExistence type="predicted"/>
<sequence length="109" mass="12264">MIGKNIIWAIVTVFVMVLINYGVASFFSGEFIEYSFLVGVVVMTIVWFFNSKGGFASNTVRLGVQARTGLKIEEEKQNFNPTVVFYTALGYTTVALIITIIYYKDYFTG</sequence>
<dbReference type="EMBL" id="FNIZ01000013">
    <property type="protein sequence ID" value="SDP20266.1"/>
    <property type="molecule type" value="Genomic_DNA"/>
</dbReference>
<feature type="transmembrane region" description="Helical" evidence="1">
    <location>
        <begin position="6"/>
        <end position="24"/>
    </location>
</feature>
<accession>A0A1H0QU65</accession>